<dbReference type="SUPFAM" id="SSF51556">
    <property type="entry name" value="Metallo-dependent hydrolases"/>
    <property type="match status" value="1"/>
</dbReference>
<comment type="caution">
    <text evidence="3">The sequence shown here is derived from an EMBL/GenBank/DDBJ whole genome shotgun (WGS) entry which is preliminary data.</text>
</comment>
<name>A0AAP4F082_9FIRM</name>
<evidence type="ECO:0000259" key="2">
    <source>
        <dbReference type="Pfam" id="PF04909"/>
    </source>
</evidence>
<dbReference type="InterPro" id="IPR032465">
    <property type="entry name" value="ACMSD"/>
</dbReference>
<dbReference type="AlphaFoldDB" id="A0AAP4F082"/>
<organism evidence="3 4">
    <name type="scientific">Fusibacillus kribbianus</name>
    <dbReference type="NCBI Taxonomy" id="3044208"/>
    <lineage>
        <taxon>Bacteria</taxon>
        <taxon>Bacillati</taxon>
        <taxon>Bacillota</taxon>
        <taxon>Clostridia</taxon>
        <taxon>Lachnospirales</taxon>
        <taxon>Lachnospiraceae</taxon>
        <taxon>Fusibacillus</taxon>
    </lineage>
</organism>
<dbReference type="Gene3D" id="3.20.20.140">
    <property type="entry name" value="Metal-dependent hydrolases"/>
    <property type="match status" value="1"/>
</dbReference>
<feature type="domain" description="Amidohydrolase-related" evidence="2">
    <location>
        <begin position="69"/>
        <end position="267"/>
    </location>
</feature>
<evidence type="ECO:0000313" key="4">
    <source>
        <dbReference type="Proteomes" id="UP001300383"/>
    </source>
</evidence>
<evidence type="ECO:0000256" key="1">
    <source>
        <dbReference type="ARBA" id="ARBA00023239"/>
    </source>
</evidence>
<dbReference type="GO" id="GO:0019748">
    <property type="term" value="P:secondary metabolic process"/>
    <property type="evidence" value="ECO:0007669"/>
    <property type="project" value="TreeGrafter"/>
</dbReference>
<dbReference type="GO" id="GO:0005737">
    <property type="term" value="C:cytoplasm"/>
    <property type="evidence" value="ECO:0007669"/>
    <property type="project" value="TreeGrafter"/>
</dbReference>
<dbReference type="InterPro" id="IPR032466">
    <property type="entry name" value="Metal_Hydrolase"/>
</dbReference>
<reference evidence="3 4" key="1">
    <citation type="submission" date="2023-05" db="EMBL/GenBank/DDBJ databases">
        <title>[ruminococcus] sp. nov., isolated from a pig farm feces dump.</title>
        <authorList>
            <person name="Chang Y.-H."/>
        </authorList>
    </citation>
    <scope>NUCLEOTIDE SEQUENCE [LARGE SCALE GENOMIC DNA]</scope>
    <source>
        <strain evidence="3 4">YH-rum2234</strain>
    </source>
</reference>
<protein>
    <submittedName>
        <fullName evidence="3">Amidohydrolase family protein</fullName>
    </submittedName>
</protein>
<dbReference type="PANTHER" id="PTHR21240:SF28">
    <property type="entry name" value="ISO-OROTATE DECARBOXYLASE (EUROFUNG)"/>
    <property type="match status" value="1"/>
</dbReference>
<dbReference type="Proteomes" id="UP001300383">
    <property type="component" value="Unassembled WGS sequence"/>
</dbReference>
<dbReference type="InterPro" id="IPR006680">
    <property type="entry name" value="Amidohydro-rel"/>
</dbReference>
<proteinExistence type="predicted"/>
<dbReference type="EMBL" id="JASGBQ010000003">
    <property type="protein sequence ID" value="MDI9241468.1"/>
    <property type="molecule type" value="Genomic_DNA"/>
</dbReference>
<accession>A0AAP4F082</accession>
<gene>
    <name evidence="3" type="ORF">QJ036_03120</name>
</gene>
<evidence type="ECO:0000313" key="3">
    <source>
        <dbReference type="EMBL" id="MDI9241468.1"/>
    </source>
</evidence>
<keyword evidence="1" id="KW-0456">Lyase</keyword>
<dbReference type="PANTHER" id="PTHR21240">
    <property type="entry name" value="2-AMINO-3-CARBOXYLMUCONATE-6-SEMIALDEHYDE DECARBOXYLASE"/>
    <property type="match status" value="1"/>
</dbReference>
<keyword evidence="4" id="KW-1185">Reference proteome</keyword>
<dbReference type="GO" id="GO:0016787">
    <property type="term" value="F:hydrolase activity"/>
    <property type="evidence" value="ECO:0007669"/>
    <property type="project" value="InterPro"/>
</dbReference>
<dbReference type="CDD" id="cd01292">
    <property type="entry name" value="metallo-dependent_hydrolases"/>
    <property type="match status" value="1"/>
</dbReference>
<dbReference type="Pfam" id="PF04909">
    <property type="entry name" value="Amidohydro_2"/>
    <property type="match status" value="1"/>
</dbReference>
<dbReference type="GO" id="GO:0016831">
    <property type="term" value="F:carboxy-lyase activity"/>
    <property type="evidence" value="ECO:0007669"/>
    <property type="project" value="InterPro"/>
</dbReference>
<sequence>MRWIKDINKEKMMEKKYFVLDADTHMSPYKNFDGSIGAEQWEKIMEAAGIDKALVWLLPQGVEDVSESNAYIYEASRVNSRMVPFGWANIGEGVEKAKEDARKCLEEYGFCGVKLNGAQNEYYIDSPEAMEVIDVIARLGGMLAFHIGADYPEFTDPRRAAAAASRYPEMPILMVHMGGAGEPDVSDRVIETAKDYSNMYLIGSAIGVDKVKRAIDLLGADRVLFGSDTPFYNVEKVKAAYLEMLSAYGEETTEKVMGLNAKRLFGL</sequence>